<dbReference type="SUPFAM" id="SSF54495">
    <property type="entry name" value="UBC-like"/>
    <property type="match status" value="1"/>
</dbReference>
<organism evidence="3 4">
    <name type="scientific">Tursiops truncatus</name>
    <name type="common">Atlantic bottle-nosed dolphin</name>
    <name type="synonym">Delphinus truncatus</name>
    <dbReference type="NCBI Taxonomy" id="9739"/>
    <lineage>
        <taxon>Eukaryota</taxon>
        <taxon>Metazoa</taxon>
        <taxon>Chordata</taxon>
        <taxon>Craniata</taxon>
        <taxon>Vertebrata</taxon>
        <taxon>Euteleostomi</taxon>
        <taxon>Mammalia</taxon>
        <taxon>Eutheria</taxon>
        <taxon>Laurasiatheria</taxon>
        <taxon>Artiodactyla</taxon>
        <taxon>Whippomorpha</taxon>
        <taxon>Cetacea</taxon>
        <taxon>Odontoceti</taxon>
        <taxon>Delphinidae</taxon>
        <taxon>Tursiops</taxon>
    </lineage>
</organism>
<gene>
    <name evidence="4" type="primary">LOC109550594</name>
</gene>
<dbReference type="CTD" id="51619"/>
<evidence type="ECO:0000313" key="3">
    <source>
        <dbReference type="Proteomes" id="UP000245320"/>
    </source>
</evidence>
<sequence length="152" mass="17383">MEMIIPSSHVSSQPRVDPCFQGYCRSLVFLRRANTLLRNEPTCRGILLPSALQDLWEMMNDSPYQGGVFFLTIHFPTDYPFKPPKVQQTSESGHRNMLCRREDTETSSRRVPGQSLDSSSEKLTAGVIHSLLCGPEISWRCMILSNWFNMNK</sequence>
<protein>
    <submittedName>
        <fullName evidence="4">Uncharacterized protein LOC109550594 isoform X1</fullName>
    </submittedName>
</protein>
<feature type="compositionally biased region" description="Basic and acidic residues" evidence="1">
    <location>
        <begin position="99"/>
        <end position="108"/>
    </location>
</feature>
<reference evidence="4" key="1">
    <citation type="submission" date="2025-08" db="UniProtKB">
        <authorList>
            <consortium name="RefSeq"/>
        </authorList>
    </citation>
    <scope>IDENTIFICATION</scope>
    <source>
        <tissue evidence="4">Spleen</tissue>
    </source>
</reference>
<dbReference type="InterPro" id="IPR016135">
    <property type="entry name" value="UBQ-conjugating_enzyme/RWD"/>
</dbReference>
<feature type="region of interest" description="Disordered" evidence="1">
    <location>
        <begin position="84"/>
        <end position="118"/>
    </location>
</feature>
<dbReference type="PANTHER" id="PTHR24068">
    <property type="entry name" value="UBIQUITIN-CONJUGATING ENZYME E2"/>
    <property type="match status" value="1"/>
</dbReference>
<dbReference type="Proteomes" id="UP000245320">
    <property type="component" value="Chromosome 9"/>
</dbReference>
<evidence type="ECO:0000313" key="4">
    <source>
        <dbReference type="RefSeq" id="XP_033718688.1"/>
    </source>
</evidence>
<proteinExistence type="predicted"/>
<name>A0A6J3RVY8_TURTR</name>
<evidence type="ECO:0000259" key="2">
    <source>
        <dbReference type="PROSITE" id="PS50127"/>
    </source>
</evidence>
<evidence type="ECO:0000256" key="1">
    <source>
        <dbReference type="SAM" id="MobiDB-lite"/>
    </source>
</evidence>
<dbReference type="InterPro" id="IPR000608">
    <property type="entry name" value="UBC"/>
</dbReference>
<dbReference type="AlphaFoldDB" id="A0A6J3RVY8"/>
<dbReference type="PROSITE" id="PS50127">
    <property type="entry name" value="UBC_2"/>
    <property type="match status" value="1"/>
</dbReference>
<dbReference type="RefSeq" id="XP_033718688.1">
    <property type="nucleotide sequence ID" value="XM_033862797.1"/>
</dbReference>
<dbReference type="OrthoDB" id="7851174at2759"/>
<accession>A0A6J3RVY8</accession>
<dbReference type="InParanoid" id="A0A6J3RVY8"/>
<keyword evidence="3" id="KW-1185">Reference proteome</keyword>
<dbReference type="Gene3D" id="3.10.110.10">
    <property type="entry name" value="Ubiquitin Conjugating Enzyme"/>
    <property type="match status" value="1"/>
</dbReference>
<dbReference type="Pfam" id="PF00179">
    <property type="entry name" value="UQ_con"/>
    <property type="match status" value="1"/>
</dbReference>
<feature type="domain" description="UBC core" evidence="2">
    <location>
        <begin position="11"/>
        <end position="152"/>
    </location>
</feature>